<dbReference type="RefSeq" id="XP_018664022.2">
    <property type="nucleotide sequence ID" value="XM_018802905.2"/>
</dbReference>
<comment type="caution">
    <text evidence="2">The sequence shown here is derived from an EMBL/GenBank/DDBJ whole genome shotgun (WGS) entry which is preliminary data.</text>
</comment>
<reference evidence="2 3" key="1">
    <citation type="journal article" date="2016" name="Genome Announc.">
        <title>Draft Whole-Genome Sequence of Trichoderma gamsii T6085, a Promising Biocontrol Agent of Fusarium Head Blight on Wheat.</title>
        <authorList>
            <person name="Baroncelli R."/>
            <person name="Zapparata A."/>
            <person name="Piaggeschi G."/>
            <person name="Sarrocco S."/>
            <person name="Vannacci G."/>
        </authorList>
    </citation>
    <scope>NUCLEOTIDE SEQUENCE [LARGE SCALE GENOMIC DNA]</scope>
    <source>
        <strain evidence="2 3">T6085</strain>
    </source>
</reference>
<dbReference type="STRING" id="398673.A0A2P4ZN35"/>
<feature type="region of interest" description="Disordered" evidence="1">
    <location>
        <begin position="82"/>
        <end position="140"/>
    </location>
</feature>
<dbReference type="AlphaFoldDB" id="A0A2P4ZN35"/>
<dbReference type="Proteomes" id="UP000054821">
    <property type="component" value="Unassembled WGS sequence"/>
</dbReference>
<dbReference type="GeneID" id="29982988"/>
<keyword evidence="3" id="KW-1185">Reference proteome</keyword>
<name>A0A2P4ZN35_9HYPO</name>
<evidence type="ECO:0000256" key="1">
    <source>
        <dbReference type="SAM" id="MobiDB-lite"/>
    </source>
</evidence>
<sequence length="921" mass="103751">MAATPPVPSKAALNALRGVLFTTSCSVALLAEERRRRLKIARSAIDNARKLHTVKSNRGAVALSESWEDRLADYGDEVLSLPSASRSKNPYRRRRRGSSANSPVLDGDASIHRHSFEHHGRTSRVASSDGEQKATQETHISNFGLEATKFILPLTDIRPSDISFKPLNAPPISALPLRSKEMDSQRLGTDLETRVKVSLHRDHEPIPRHSKTQDGSFPIHESLQFDSTAHARLSLANMLTTGKTPKTHLHQITKLEQMLQNLESRQSSHALISELVDSAIDQLQASMASRPIAPRWSAHFKSDGLRLLRITIEHDSTKMTTVLTTLLPIFKDPIQALSPMVKWLWEKKDKRGLEQLLEFLSEHKQKRFWMHGMTIYRLLSGLDEAMESFKDIKQIYRLLQSAGLYKAITVTSNVEYKIRRVMVSKALKAGDDAFAQEEMKYLYTLDADTTKADIKLQSRLIVREAALGRWESVRDGIEALESANSTKPNDLRYTISKITEVFVQTCSSEGLETLLRKFVRNYNITLKSRWVNLVLDRYASRHDLDSMFSWLQFCSEAGFQMDDTFIRRFYSACRKYWSFSDKTITSLHQNLQGLAPTLSDFLPSKLDGKRSSDVPPASLESHNWVSEADAFDCMDWLSAQNEWERVCEAYNRLQLSGLHPSIRCLRLAVLGHLKKQSGGVNEAASLIDEARRRGYDVTEALTPLLLTRLEHGDDVGDVIKQALRQGTRIHDSVYNKAAQILSAKGDLKGAVTICEVAARENGKGELLYSEYNFSNLVFAYTGSASYKALKSILGKFTSEVQWWRGSRACKESIKLAMKTTAMRAVVHPMEKNDHREALYKLDEALIHVKKCRSTRDDRRALTEAFIRVARPLVAEPEQNVLDARSLSATTMEMSSLESTGAKYFQKSVLVNRQGLAAVGDA</sequence>
<accession>A0A2P4ZN35</accession>
<dbReference type="EMBL" id="JPDN02000017">
    <property type="protein sequence ID" value="PON25700.1"/>
    <property type="molecule type" value="Genomic_DNA"/>
</dbReference>
<gene>
    <name evidence="2" type="ORF">TGAM01_v205585</name>
</gene>
<proteinExistence type="predicted"/>
<protein>
    <submittedName>
        <fullName evidence="2">Uncharacterized protein</fullName>
    </submittedName>
</protein>
<evidence type="ECO:0000313" key="2">
    <source>
        <dbReference type="EMBL" id="PON25700.1"/>
    </source>
</evidence>
<evidence type="ECO:0000313" key="3">
    <source>
        <dbReference type="Proteomes" id="UP000054821"/>
    </source>
</evidence>
<organism evidence="2 3">
    <name type="scientific">Trichoderma gamsii</name>
    <dbReference type="NCBI Taxonomy" id="398673"/>
    <lineage>
        <taxon>Eukaryota</taxon>
        <taxon>Fungi</taxon>
        <taxon>Dikarya</taxon>
        <taxon>Ascomycota</taxon>
        <taxon>Pezizomycotina</taxon>
        <taxon>Sordariomycetes</taxon>
        <taxon>Hypocreomycetidae</taxon>
        <taxon>Hypocreales</taxon>
        <taxon>Hypocreaceae</taxon>
        <taxon>Trichoderma</taxon>
    </lineage>
</organism>